<evidence type="ECO:0000313" key="2">
    <source>
        <dbReference type="EMBL" id="MBM6699635.1"/>
    </source>
</evidence>
<accession>A0A939B9V4</accession>
<dbReference type="InterPro" id="IPR010982">
    <property type="entry name" value="Lambda_DNA-bd_dom_sf"/>
</dbReference>
<dbReference type="CDD" id="cd00093">
    <property type="entry name" value="HTH_XRE"/>
    <property type="match status" value="1"/>
</dbReference>
<reference evidence="2" key="2">
    <citation type="journal article" date="2021" name="Sci. Rep.">
        <title>The distribution of antibiotic resistance genes in chicken gut microbiota commensals.</title>
        <authorList>
            <person name="Juricova H."/>
            <person name="Matiasovicova J."/>
            <person name="Kubasova T."/>
            <person name="Cejkova D."/>
            <person name="Rychlik I."/>
        </authorList>
    </citation>
    <scope>NUCLEOTIDE SEQUENCE</scope>
    <source>
        <strain evidence="2">An836</strain>
    </source>
</reference>
<proteinExistence type="predicted"/>
<comment type="caution">
    <text evidence="2">The sequence shown here is derived from an EMBL/GenBank/DDBJ whole genome shotgun (WGS) entry which is preliminary data.</text>
</comment>
<reference evidence="2" key="1">
    <citation type="submission" date="2020-08" db="EMBL/GenBank/DDBJ databases">
        <authorList>
            <person name="Cejkova D."/>
            <person name="Kubasova T."/>
            <person name="Jahodarova E."/>
            <person name="Rychlik I."/>
        </authorList>
    </citation>
    <scope>NUCLEOTIDE SEQUENCE</scope>
    <source>
        <strain evidence="2">An836</strain>
    </source>
</reference>
<sequence>MSEIIFDAMTQLAQTIHDGRAQRGWTIKELAQKANVPQVAIRNSEHGKVIPILSLQHILKALDILDLQLPVEYA</sequence>
<dbReference type="Proteomes" id="UP000718821">
    <property type="component" value="Unassembled WGS sequence"/>
</dbReference>
<dbReference type="InterPro" id="IPR001387">
    <property type="entry name" value="Cro/C1-type_HTH"/>
</dbReference>
<dbReference type="GO" id="GO:0003677">
    <property type="term" value="F:DNA binding"/>
    <property type="evidence" value="ECO:0007669"/>
    <property type="project" value="InterPro"/>
</dbReference>
<dbReference type="Pfam" id="PF01381">
    <property type="entry name" value="HTH_3"/>
    <property type="match status" value="1"/>
</dbReference>
<feature type="domain" description="HTH cro/C1-type" evidence="1">
    <location>
        <begin position="20"/>
        <end position="74"/>
    </location>
</feature>
<dbReference type="Gene3D" id="1.10.260.40">
    <property type="entry name" value="lambda repressor-like DNA-binding domains"/>
    <property type="match status" value="1"/>
</dbReference>
<dbReference type="SUPFAM" id="SSF47413">
    <property type="entry name" value="lambda repressor-like DNA-binding domains"/>
    <property type="match status" value="1"/>
</dbReference>
<gene>
    <name evidence="2" type="ORF">H7U32_04765</name>
</gene>
<evidence type="ECO:0000313" key="3">
    <source>
        <dbReference type="Proteomes" id="UP000718821"/>
    </source>
</evidence>
<name>A0A939B9V4_9BIFI</name>
<dbReference type="AlphaFoldDB" id="A0A939B9V4"/>
<keyword evidence="3" id="KW-1185">Reference proteome</keyword>
<dbReference type="RefSeq" id="WP_204468540.1">
    <property type="nucleotide sequence ID" value="NZ_JACLYU010000006.1"/>
</dbReference>
<dbReference type="EMBL" id="JACLYU010000006">
    <property type="protein sequence ID" value="MBM6699635.1"/>
    <property type="molecule type" value="Genomic_DNA"/>
</dbReference>
<evidence type="ECO:0000259" key="1">
    <source>
        <dbReference type="PROSITE" id="PS50943"/>
    </source>
</evidence>
<organism evidence="2 3">
    <name type="scientific">Bifidobacterium pullorum subsp. saeculare</name>
    <dbReference type="NCBI Taxonomy" id="78257"/>
    <lineage>
        <taxon>Bacteria</taxon>
        <taxon>Bacillati</taxon>
        <taxon>Actinomycetota</taxon>
        <taxon>Actinomycetes</taxon>
        <taxon>Bifidobacteriales</taxon>
        <taxon>Bifidobacteriaceae</taxon>
        <taxon>Bifidobacterium</taxon>
    </lineage>
</organism>
<protein>
    <submittedName>
        <fullName evidence="2">Helix-turn-helix domain-containing protein</fullName>
    </submittedName>
</protein>
<dbReference type="PROSITE" id="PS50943">
    <property type="entry name" value="HTH_CROC1"/>
    <property type="match status" value="1"/>
</dbReference>
<dbReference type="SMART" id="SM00530">
    <property type="entry name" value="HTH_XRE"/>
    <property type="match status" value="1"/>
</dbReference>